<dbReference type="FunFam" id="3.10.50.40:FF:000045">
    <property type="entry name" value="Peptidyl-prolyl cis-trans isomerase"/>
    <property type="match status" value="1"/>
</dbReference>
<evidence type="ECO:0000313" key="10">
    <source>
        <dbReference type="EMBL" id="KOO20909.1"/>
    </source>
</evidence>
<feature type="signal peptide" evidence="8">
    <location>
        <begin position="1"/>
        <end position="18"/>
    </location>
</feature>
<feature type="chain" id="PRO_5005601336" description="peptidylprolyl isomerase" evidence="8">
    <location>
        <begin position="19"/>
        <end position="159"/>
    </location>
</feature>
<dbReference type="EMBL" id="JWZX01003403">
    <property type="protein sequence ID" value="KOO20909.1"/>
    <property type="molecule type" value="Genomic_DNA"/>
</dbReference>
<gene>
    <name evidence="10" type="ORF">Ctob_001654</name>
</gene>
<dbReference type="PANTHER" id="PTHR45779:SF7">
    <property type="entry name" value="PEPTIDYLPROLYL ISOMERASE"/>
    <property type="match status" value="1"/>
</dbReference>
<sequence>MMKSLLLVGAIVIATVSATNEAGLAFLAANKEKPGVVTLASGLQYKVLSAGSGTDHPLVSAPCECHYEGRTAANYPSGPVFDSSYARGQPSTFAPNQVIKGWTEAMQLMVEGDKWELYIPSDLAYGDRGRPPKIGGGDCLIFTIEILKIMGGKKAKEEM</sequence>
<organism evidence="10 11">
    <name type="scientific">Chrysochromulina tobinii</name>
    <dbReference type="NCBI Taxonomy" id="1460289"/>
    <lineage>
        <taxon>Eukaryota</taxon>
        <taxon>Haptista</taxon>
        <taxon>Haptophyta</taxon>
        <taxon>Prymnesiophyceae</taxon>
        <taxon>Prymnesiales</taxon>
        <taxon>Chrysochromulinaceae</taxon>
        <taxon>Chrysochromulina</taxon>
    </lineage>
</organism>
<evidence type="ECO:0000256" key="6">
    <source>
        <dbReference type="ARBA" id="ARBA00023235"/>
    </source>
</evidence>
<comment type="similarity">
    <text evidence="2">Belongs to the FKBP-type PPIase family.</text>
</comment>
<dbReference type="OrthoDB" id="1902587at2759"/>
<evidence type="ECO:0000256" key="2">
    <source>
        <dbReference type="ARBA" id="ARBA00006577"/>
    </source>
</evidence>
<protein>
    <recommendedName>
        <fullName evidence="3 7">peptidylprolyl isomerase</fullName>
        <ecNumber evidence="3 7">5.2.1.8</ecNumber>
    </recommendedName>
</protein>
<keyword evidence="6 7" id="KW-0413">Isomerase</keyword>
<dbReference type="GO" id="GO:0003755">
    <property type="term" value="F:peptidyl-prolyl cis-trans isomerase activity"/>
    <property type="evidence" value="ECO:0007669"/>
    <property type="project" value="UniProtKB-KW"/>
</dbReference>
<evidence type="ECO:0000256" key="3">
    <source>
        <dbReference type="ARBA" id="ARBA00013194"/>
    </source>
</evidence>
<dbReference type="PANTHER" id="PTHR45779">
    <property type="entry name" value="PEPTIDYLPROLYL ISOMERASE"/>
    <property type="match status" value="1"/>
</dbReference>
<dbReference type="PROSITE" id="PS50059">
    <property type="entry name" value="FKBP_PPIASE"/>
    <property type="match status" value="1"/>
</dbReference>
<comment type="catalytic activity">
    <reaction evidence="1 7">
        <text>[protein]-peptidylproline (omega=180) = [protein]-peptidylproline (omega=0)</text>
        <dbReference type="Rhea" id="RHEA:16237"/>
        <dbReference type="Rhea" id="RHEA-COMP:10747"/>
        <dbReference type="Rhea" id="RHEA-COMP:10748"/>
        <dbReference type="ChEBI" id="CHEBI:83833"/>
        <dbReference type="ChEBI" id="CHEBI:83834"/>
        <dbReference type="EC" id="5.2.1.8"/>
    </reaction>
</comment>
<keyword evidence="11" id="KW-1185">Reference proteome</keyword>
<dbReference type="SUPFAM" id="SSF54534">
    <property type="entry name" value="FKBP-like"/>
    <property type="match status" value="1"/>
</dbReference>
<dbReference type="InterPro" id="IPR046357">
    <property type="entry name" value="PPIase_dom_sf"/>
</dbReference>
<dbReference type="Pfam" id="PF00254">
    <property type="entry name" value="FKBP_C"/>
    <property type="match status" value="1"/>
</dbReference>
<dbReference type="InterPro" id="IPR000774">
    <property type="entry name" value="PPIase_FKBP_N"/>
</dbReference>
<keyword evidence="4 8" id="KW-0732">Signal</keyword>
<dbReference type="InterPro" id="IPR044609">
    <property type="entry name" value="FKBP2/11"/>
</dbReference>
<comment type="caution">
    <text evidence="10">The sequence shown here is derived from an EMBL/GenBank/DDBJ whole genome shotgun (WGS) entry which is preliminary data.</text>
</comment>
<feature type="domain" description="PPIase FKBP-type" evidence="9">
    <location>
        <begin position="60"/>
        <end position="150"/>
    </location>
</feature>
<evidence type="ECO:0000256" key="7">
    <source>
        <dbReference type="PROSITE-ProRule" id="PRU00277"/>
    </source>
</evidence>
<dbReference type="Proteomes" id="UP000037460">
    <property type="component" value="Unassembled WGS sequence"/>
</dbReference>
<accession>A0A0M0J2X6</accession>
<proteinExistence type="inferred from homology"/>
<reference evidence="11" key="1">
    <citation type="journal article" date="2015" name="PLoS Genet.">
        <title>Genome Sequence and Transcriptome Analyses of Chrysochromulina tobin: Metabolic Tools for Enhanced Algal Fitness in the Prominent Order Prymnesiales (Haptophyceae).</title>
        <authorList>
            <person name="Hovde B.T."/>
            <person name="Deodato C.R."/>
            <person name="Hunsperger H.M."/>
            <person name="Ryken S.A."/>
            <person name="Yost W."/>
            <person name="Jha R.K."/>
            <person name="Patterson J."/>
            <person name="Monnat R.J. Jr."/>
            <person name="Barlow S.B."/>
            <person name="Starkenburg S.R."/>
            <person name="Cattolico R.A."/>
        </authorList>
    </citation>
    <scope>NUCLEOTIDE SEQUENCE</scope>
    <source>
        <strain evidence="11">CCMP291</strain>
    </source>
</reference>
<evidence type="ECO:0000256" key="4">
    <source>
        <dbReference type="ARBA" id="ARBA00022729"/>
    </source>
</evidence>
<dbReference type="Pfam" id="PF01346">
    <property type="entry name" value="FKBP_N"/>
    <property type="match status" value="1"/>
</dbReference>
<dbReference type="EC" id="5.2.1.8" evidence="3 7"/>
<dbReference type="Gene3D" id="3.10.50.40">
    <property type="match status" value="1"/>
</dbReference>
<evidence type="ECO:0000313" key="11">
    <source>
        <dbReference type="Proteomes" id="UP000037460"/>
    </source>
</evidence>
<dbReference type="InterPro" id="IPR001179">
    <property type="entry name" value="PPIase_FKBP_dom"/>
</dbReference>
<evidence type="ECO:0000256" key="5">
    <source>
        <dbReference type="ARBA" id="ARBA00023110"/>
    </source>
</evidence>
<dbReference type="GO" id="GO:0005783">
    <property type="term" value="C:endoplasmic reticulum"/>
    <property type="evidence" value="ECO:0007669"/>
    <property type="project" value="TreeGrafter"/>
</dbReference>
<dbReference type="AlphaFoldDB" id="A0A0M0J2X6"/>
<name>A0A0M0J2X6_9EUKA</name>
<evidence type="ECO:0000259" key="9">
    <source>
        <dbReference type="PROSITE" id="PS50059"/>
    </source>
</evidence>
<evidence type="ECO:0000256" key="1">
    <source>
        <dbReference type="ARBA" id="ARBA00000971"/>
    </source>
</evidence>
<keyword evidence="5 7" id="KW-0697">Rotamase</keyword>
<dbReference type="GO" id="GO:0006457">
    <property type="term" value="P:protein folding"/>
    <property type="evidence" value="ECO:0007669"/>
    <property type="project" value="InterPro"/>
</dbReference>
<evidence type="ECO:0000256" key="8">
    <source>
        <dbReference type="SAM" id="SignalP"/>
    </source>
</evidence>